<dbReference type="EMBL" id="CM001402">
    <property type="protein sequence ID" value="EHO43270.1"/>
    <property type="molecule type" value="Genomic_DNA"/>
</dbReference>
<dbReference type="NCBIfam" id="TIGR03319">
    <property type="entry name" value="RNase_Y"/>
    <property type="match status" value="1"/>
</dbReference>
<keyword evidence="5" id="KW-0472">Membrane</keyword>
<dbReference type="SMART" id="SM00471">
    <property type="entry name" value="HDc"/>
    <property type="match status" value="1"/>
</dbReference>
<dbReference type="InterPro" id="IPR004087">
    <property type="entry name" value="KH_dom"/>
</dbReference>
<keyword evidence="5" id="KW-0812">Transmembrane</keyword>
<dbReference type="CDD" id="cd00077">
    <property type="entry name" value="HDc"/>
    <property type="match status" value="1"/>
</dbReference>
<dbReference type="InterPro" id="IPR036612">
    <property type="entry name" value="KH_dom_type_1_sf"/>
</dbReference>
<dbReference type="GO" id="GO:0003723">
    <property type="term" value="F:RNA binding"/>
    <property type="evidence" value="ECO:0007669"/>
    <property type="project" value="UniProtKB-UniRule"/>
</dbReference>
<dbReference type="SUPFAM" id="SSF109604">
    <property type="entry name" value="HD-domain/PDEase-like"/>
    <property type="match status" value="1"/>
</dbReference>
<dbReference type="InterPro" id="IPR022711">
    <property type="entry name" value="RNase_Y_N"/>
</dbReference>
<evidence type="ECO:0000313" key="9">
    <source>
        <dbReference type="EMBL" id="APF19368.1"/>
    </source>
</evidence>
<dbReference type="EMBL" id="CP018099">
    <property type="protein sequence ID" value="APF19368.1"/>
    <property type="molecule type" value="Genomic_DNA"/>
</dbReference>
<dbReference type="RefSeq" id="WP_006930843.1">
    <property type="nucleotide sequence ID" value="NZ_CM001402.1"/>
</dbReference>
<keyword evidence="2 5" id="KW-0255">Endonuclease</keyword>
<dbReference type="Proteomes" id="UP000183868">
    <property type="component" value="Chromosome"/>
</dbReference>
<dbReference type="PROSITE" id="PS51831">
    <property type="entry name" value="HD"/>
    <property type="match status" value="1"/>
</dbReference>
<dbReference type="InterPro" id="IPR004088">
    <property type="entry name" value="KH_dom_type_1"/>
</dbReference>
<keyword evidence="11" id="KW-1185">Reference proteome</keyword>
<evidence type="ECO:0000256" key="5">
    <source>
        <dbReference type="HAMAP-Rule" id="MF_00335"/>
    </source>
</evidence>
<comment type="function">
    <text evidence="5">Endoribonuclease that initiates mRNA decay.</text>
</comment>
<dbReference type="GO" id="GO:0004521">
    <property type="term" value="F:RNA endonuclease activity"/>
    <property type="evidence" value="ECO:0007669"/>
    <property type="project" value="UniProtKB-UniRule"/>
</dbReference>
<evidence type="ECO:0000313" key="12">
    <source>
        <dbReference type="Proteomes" id="UP000183868"/>
    </source>
</evidence>
<evidence type="ECO:0000256" key="4">
    <source>
        <dbReference type="ARBA" id="ARBA00022884"/>
    </source>
</evidence>
<dbReference type="AlphaFoldDB" id="H1XNN2"/>
<comment type="subcellular location">
    <subcellularLocation>
        <location evidence="5">Cell membrane</location>
        <topology evidence="5">Single-pass membrane protein</topology>
    </subcellularLocation>
</comment>
<dbReference type="InParanoid" id="H1XNN2"/>
<dbReference type="InterPro" id="IPR017705">
    <property type="entry name" value="Ribonuclease_Y"/>
</dbReference>
<dbReference type="PROSITE" id="PS50084">
    <property type="entry name" value="KH_TYPE_1"/>
    <property type="match status" value="1"/>
</dbReference>
<dbReference type="eggNOG" id="COG1418">
    <property type="taxonomic scope" value="Bacteria"/>
</dbReference>
<dbReference type="NCBIfam" id="TIGR00277">
    <property type="entry name" value="HDIG"/>
    <property type="match status" value="1"/>
</dbReference>
<feature type="coiled-coil region" evidence="7">
    <location>
        <begin position="36"/>
        <end position="131"/>
    </location>
</feature>
<dbReference type="Pfam" id="PF00013">
    <property type="entry name" value="KH_1"/>
    <property type="match status" value="1"/>
</dbReference>
<keyword evidence="3 5" id="KW-0378">Hydrolase</keyword>
<keyword evidence="1 5" id="KW-0540">Nuclease</keyword>
<keyword evidence="5" id="KW-1133">Transmembrane helix</keyword>
<dbReference type="PANTHER" id="PTHR12826:SF15">
    <property type="entry name" value="RIBONUCLEASE Y"/>
    <property type="match status" value="1"/>
</dbReference>
<dbReference type="InterPro" id="IPR006674">
    <property type="entry name" value="HD_domain"/>
</dbReference>
<dbReference type="PANTHER" id="PTHR12826">
    <property type="entry name" value="RIBONUCLEASE Y"/>
    <property type="match status" value="1"/>
</dbReference>
<feature type="coiled-coil region" evidence="7">
    <location>
        <begin position="168"/>
        <end position="195"/>
    </location>
</feature>
<dbReference type="GO" id="GO:0006402">
    <property type="term" value="P:mRNA catabolic process"/>
    <property type="evidence" value="ECO:0007669"/>
    <property type="project" value="UniProtKB-UniRule"/>
</dbReference>
<evidence type="ECO:0000256" key="2">
    <source>
        <dbReference type="ARBA" id="ARBA00022759"/>
    </source>
</evidence>
<evidence type="ECO:0000256" key="6">
    <source>
        <dbReference type="NCBIfam" id="TIGR03319"/>
    </source>
</evidence>
<dbReference type="Pfam" id="PF01966">
    <property type="entry name" value="HD"/>
    <property type="match status" value="1"/>
</dbReference>
<gene>
    <name evidence="5" type="primary">rny</name>
    <name evidence="9" type="ORF">Cabys_2619</name>
    <name evidence="10" type="ORF">Calab_3672</name>
</gene>
<feature type="domain" description="HD" evidence="8">
    <location>
        <begin position="335"/>
        <end position="428"/>
    </location>
</feature>
<sequence length="529" mass="60344">MAIHFDLTLIVTMIISLLAGGFIGVFIYSSLLRSKKQAANQIIEQAKKQAEKIRRDSHYKLKSELQQKRNAFLKEIRQKEEKASRLENENIRREKALRREENQLKIKEARLENKEKKINELEQLLYEKHKKVDFLIEEQNKRLEKIANLTIEEAKHELMKNLESQAKLEAVQLVKDIKEEAKEKAQREAKEIIAQAIENLAYEFTMESTLATVELPSERFKGMIIGREGRNIRAFEEATGVKVIVDDTPELIVLSGYDPVAREIARLAMEYLIKGKTINVNTIQQMVNRATKEVNRSIQKAAEETLRELKITNVHPKMREALGRLKYRYSYGQNMLQHSKEVAYIAGSMAAELGFNVNLARRAGLFHDIGKAVSNNSEGSHVTLGLELAEACREHEIVKNAILAHHEEAEPIHPISVLVTAADKISGSRPGARRDTLEAYTKRITKLEEIGNSFEGVAKTYAISAGREIRVIVEPDKITDEQAMVLSTDIASKIRETMEFPGQIKVCVIRQTIISKYTDDFEDNMNFEH</sequence>
<dbReference type="GO" id="GO:0005886">
    <property type="term" value="C:plasma membrane"/>
    <property type="evidence" value="ECO:0007669"/>
    <property type="project" value="UniProtKB-SubCell"/>
</dbReference>
<dbReference type="OrthoDB" id="9803205at2"/>
<evidence type="ECO:0000256" key="7">
    <source>
        <dbReference type="SAM" id="Coils"/>
    </source>
</evidence>
<keyword evidence="5" id="KW-1003">Cell membrane</keyword>
<keyword evidence="4 5" id="KW-0694">RNA-binding</keyword>
<dbReference type="HOGENOM" id="CLU_028328_1_0_0"/>
<dbReference type="InterPro" id="IPR003607">
    <property type="entry name" value="HD/PDEase_dom"/>
</dbReference>
<organism evidence="10 11">
    <name type="scientific">Caldithrix abyssi DSM 13497</name>
    <dbReference type="NCBI Taxonomy" id="880073"/>
    <lineage>
        <taxon>Bacteria</taxon>
        <taxon>Pseudomonadati</taxon>
        <taxon>Calditrichota</taxon>
        <taxon>Calditrichia</taxon>
        <taxon>Calditrichales</taxon>
        <taxon>Calditrichaceae</taxon>
        <taxon>Caldithrix</taxon>
    </lineage>
</organism>
<keyword evidence="7" id="KW-0175">Coiled coil</keyword>
<evidence type="ECO:0000313" key="11">
    <source>
        <dbReference type="Proteomes" id="UP000004671"/>
    </source>
</evidence>
<dbReference type="STRING" id="880073.Cabys_2619"/>
<evidence type="ECO:0000256" key="3">
    <source>
        <dbReference type="ARBA" id="ARBA00022801"/>
    </source>
</evidence>
<proteinExistence type="inferred from homology"/>
<reference evidence="9 12" key="2">
    <citation type="submission" date="2016-11" db="EMBL/GenBank/DDBJ databases">
        <title>Genomic analysis of Caldithrix abyssi and proposal of a novel bacterial phylum Caldithrichaeota.</title>
        <authorList>
            <person name="Kublanov I."/>
            <person name="Sigalova O."/>
            <person name="Gavrilov S."/>
            <person name="Lebedinsky A."/>
            <person name="Ivanova N."/>
            <person name="Daum C."/>
            <person name="Reddy T."/>
            <person name="Klenk H.P."/>
            <person name="Goker M."/>
            <person name="Reva O."/>
            <person name="Miroshnichenko M."/>
            <person name="Kyprides N."/>
            <person name="Woyke T."/>
            <person name="Gelfand M."/>
        </authorList>
    </citation>
    <scope>NUCLEOTIDE SEQUENCE [LARGE SCALE GENOMIC DNA]</scope>
    <source>
        <strain evidence="9 12">LF13</strain>
    </source>
</reference>
<dbReference type="GO" id="GO:0016787">
    <property type="term" value="F:hydrolase activity"/>
    <property type="evidence" value="ECO:0007669"/>
    <property type="project" value="UniProtKB-KW"/>
</dbReference>
<feature type="transmembrane region" description="Helical" evidence="5">
    <location>
        <begin position="7"/>
        <end position="28"/>
    </location>
</feature>
<dbReference type="EC" id="3.1.-.-" evidence="5 6"/>
<dbReference type="CDD" id="cd22431">
    <property type="entry name" value="KH-I_RNaseY"/>
    <property type="match status" value="1"/>
</dbReference>
<dbReference type="Pfam" id="PF12072">
    <property type="entry name" value="RNase_Y_N"/>
    <property type="match status" value="1"/>
</dbReference>
<comment type="similarity">
    <text evidence="5">Belongs to the RNase Y family.</text>
</comment>
<evidence type="ECO:0000256" key="1">
    <source>
        <dbReference type="ARBA" id="ARBA00022722"/>
    </source>
</evidence>
<dbReference type="SUPFAM" id="SSF54791">
    <property type="entry name" value="Eukaryotic type KH-domain (KH-domain type I)"/>
    <property type="match status" value="1"/>
</dbReference>
<dbReference type="InterPro" id="IPR006675">
    <property type="entry name" value="HDIG_dom"/>
</dbReference>
<evidence type="ECO:0000313" key="10">
    <source>
        <dbReference type="EMBL" id="EHO43270.1"/>
    </source>
</evidence>
<dbReference type="Gene3D" id="1.10.3210.10">
    <property type="entry name" value="Hypothetical protein af1432"/>
    <property type="match status" value="1"/>
</dbReference>
<name>H1XNN2_CALAY</name>
<dbReference type="Gene3D" id="3.30.1370.10">
    <property type="entry name" value="K Homology domain, type 1"/>
    <property type="match status" value="1"/>
</dbReference>
<dbReference type="PaxDb" id="880073-Calab_3672"/>
<dbReference type="Proteomes" id="UP000004671">
    <property type="component" value="Chromosome"/>
</dbReference>
<dbReference type="KEGG" id="caby:Cabys_2619"/>
<dbReference type="HAMAP" id="MF_00335">
    <property type="entry name" value="RNase_Y"/>
    <property type="match status" value="1"/>
</dbReference>
<accession>H1XNN2</accession>
<evidence type="ECO:0000259" key="8">
    <source>
        <dbReference type="PROSITE" id="PS51831"/>
    </source>
</evidence>
<protein>
    <recommendedName>
        <fullName evidence="5 6">Ribonuclease Y</fullName>
        <shortName evidence="5">RNase Y</shortName>
        <ecNumber evidence="5 6">3.1.-.-</ecNumber>
    </recommendedName>
</protein>
<reference evidence="10 11" key="1">
    <citation type="submission" date="2011-09" db="EMBL/GenBank/DDBJ databases">
        <title>The permanent draft genome of Caldithrix abyssi DSM 13497.</title>
        <authorList>
            <consortium name="US DOE Joint Genome Institute (JGI-PGF)"/>
            <person name="Lucas S."/>
            <person name="Han J."/>
            <person name="Lapidus A."/>
            <person name="Bruce D."/>
            <person name="Goodwin L."/>
            <person name="Pitluck S."/>
            <person name="Peters L."/>
            <person name="Kyrpides N."/>
            <person name="Mavromatis K."/>
            <person name="Ivanova N."/>
            <person name="Mikhailova N."/>
            <person name="Chertkov O."/>
            <person name="Detter J.C."/>
            <person name="Tapia R."/>
            <person name="Han C."/>
            <person name="Land M."/>
            <person name="Hauser L."/>
            <person name="Markowitz V."/>
            <person name="Cheng J.-F."/>
            <person name="Hugenholtz P."/>
            <person name="Woyke T."/>
            <person name="Wu D."/>
            <person name="Spring S."/>
            <person name="Brambilla E."/>
            <person name="Klenk H.-P."/>
            <person name="Eisen J.A."/>
        </authorList>
    </citation>
    <scope>NUCLEOTIDE SEQUENCE [LARGE SCALE GENOMIC DNA]</scope>
    <source>
        <strain evidence="10 11">DSM 13497</strain>
    </source>
</reference>
<dbReference type="SMART" id="SM00322">
    <property type="entry name" value="KH"/>
    <property type="match status" value="1"/>
</dbReference>